<proteinExistence type="predicted"/>
<keyword evidence="2" id="KW-1185">Reference proteome</keyword>
<evidence type="ECO:0000313" key="2">
    <source>
        <dbReference type="Proteomes" id="UP000821845"/>
    </source>
</evidence>
<reference evidence="1" key="1">
    <citation type="submission" date="2020-05" db="EMBL/GenBank/DDBJ databases">
        <title>Large-scale comparative analyses of tick genomes elucidate their genetic diversity and vector capacities.</title>
        <authorList>
            <person name="Jia N."/>
            <person name="Wang J."/>
            <person name="Shi W."/>
            <person name="Du L."/>
            <person name="Sun Y."/>
            <person name="Zhan W."/>
            <person name="Jiang J."/>
            <person name="Wang Q."/>
            <person name="Zhang B."/>
            <person name="Ji P."/>
            <person name="Sakyi L.B."/>
            <person name="Cui X."/>
            <person name="Yuan T."/>
            <person name="Jiang B."/>
            <person name="Yang W."/>
            <person name="Lam T.T.-Y."/>
            <person name="Chang Q."/>
            <person name="Ding S."/>
            <person name="Wang X."/>
            <person name="Zhu J."/>
            <person name="Ruan X."/>
            <person name="Zhao L."/>
            <person name="Wei J."/>
            <person name="Que T."/>
            <person name="Du C."/>
            <person name="Cheng J."/>
            <person name="Dai P."/>
            <person name="Han X."/>
            <person name="Huang E."/>
            <person name="Gao Y."/>
            <person name="Liu J."/>
            <person name="Shao H."/>
            <person name="Ye R."/>
            <person name="Li L."/>
            <person name="Wei W."/>
            <person name="Wang X."/>
            <person name="Wang C."/>
            <person name="Yang T."/>
            <person name="Huo Q."/>
            <person name="Li W."/>
            <person name="Guo W."/>
            <person name="Chen H."/>
            <person name="Zhou L."/>
            <person name="Ni X."/>
            <person name="Tian J."/>
            <person name="Zhou Y."/>
            <person name="Sheng Y."/>
            <person name="Liu T."/>
            <person name="Pan Y."/>
            <person name="Xia L."/>
            <person name="Li J."/>
            <person name="Zhao F."/>
            <person name="Cao W."/>
        </authorList>
    </citation>
    <scope>NUCLEOTIDE SEQUENCE</scope>
    <source>
        <strain evidence="1">Hyas-2018</strain>
    </source>
</reference>
<protein>
    <submittedName>
        <fullName evidence="1">Uncharacterized protein</fullName>
    </submittedName>
</protein>
<dbReference type="EMBL" id="CM023483">
    <property type="protein sequence ID" value="KAH6935755.1"/>
    <property type="molecule type" value="Genomic_DNA"/>
</dbReference>
<sequence>MAFLVRYLRARGSDCQEALFNVGRALHELGFLHMAQAMYERALATEPAVQEMPEVFDLRREIAFNLSLLYEHSGNTVLASSYICRYCVM</sequence>
<comment type="caution">
    <text evidence="1">The sequence shown here is derived from an EMBL/GenBank/DDBJ whole genome shotgun (WGS) entry which is preliminary data.</text>
</comment>
<organism evidence="1 2">
    <name type="scientific">Hyalomma asiaticum</name>
    <name type="common">Tick</name>
    <dbReference type="NCBI Taxonomy" id="266040"/>
    <lineage>
        <taxon>Eukaryota</taxon>
        <taxon>Metazoa</taxon>
        <taxon>Ecdysozoa</taxon>
        <taxon>Arthropoda</taxon>
        <taxon>Chelicerata</taxon>
        <taxon>Arachnida</taxon>
        <taxon>Acari</taxon>
        <taxon>Parasitiformes</taxon>
        <taxon>Ixodida</taxon>
        <taxon>Ixodoidea</taxon>
        <taxon>Ixodidae</taxon>
        <taxon>Hyalomminae</taxon>
        <taxon>Hyalomma</taxon>
    </lineage>
</organism>
<evidence type="ECO:0000313" key="1">
    <source>
        <dbReference type="EMBL" id="KAH6935755.1"/>
    </source>
</evidence>
<accession>A0ACB7SM50</accession>
<dbReference type="Proteomes" id="UP000821845">
    <property type="component" value="Chromosome 3"/>
</dbReference>
<name>A0ACB7SM50_HYAAI</name>
<gene>
    <name evidence="1" type="ORF">HPB50_009322</name>
</gene>